<gene>
    <name evidence="2" type="ORF">SAMN05444169_6399</name>
</gene>
<dbReference type="AlphaFoldDB" id="A0A1M5R826"/>
<accession>A0A1M5R826</accession>
<protein>
    <submittedName>
        <fullName evidence="2">Uncharacterized protein</fullName>
    </submittedName>
</protein>
<organism evidence="2 3">
    <name type="scientific">Bradyrhizobium erythrophlei</name>
    <dbReference type="NCBI Taxonomy" id="1437360"/>
    <lineage>
        <taxon>Bacteria</taxon>
        <taxon>Pseudomonadati</taxon>
        <taxon>Pseudomonadota</taxon>
        <taxon>Alphaproteobacteria</taxon>
        <taxon>Hyphomicrobiales</taxon>
        <taxon>Nitrobacteraceae</taxon>
        <taxon>Bradyrhizobium</taxon>
    </lineage>
</organism>
<evidence type="ECO:0000313" key="2">
    <source>
        <dbReference type="EMBL" id="SHH22371.1"/>
    </source>
</evidence>
<proteinExistence type="predicted"/>
<sequence length="247" mass="25205">MERGQYRVMAAPPPGTGGQGAPCAGADRSGAQPPATGRSRHKVAKVESNQGPPALLRRRGFFARLRLCSDSSNSVAAAPLFSKIRPGDIIWPLGGSYSISGVSRQNWICFVRQSGETRMNKTIASLALSLALMSSTAMAEERGGDAALGALSGAVVLGPIGAVAGAVIGYTAGPSISHSWGLNRSSASRHARRAASPDARVPSGDSQPVPNQSAPKDQAAPQAAAPARPSTTTTTTASTAPPVQSLE</sequence>
<dbReference type="Proteomes" id="UP000190675">
    <property type="component" value="Chromosome I"/>
</dbReference>
<name>A0A1M5R826_9BRAD</name>
<feature type="compositionally biased region" description="Low complexity" evidence="1">
    <location>
        <begin position="212"/>
        <end position="247"/>
    </location>
</feature>
<dbReference type="EMBL" id="LT670818">
    <property type="protein sequence ID" value="SHH22371.1"/>
    <property type="molecule type" value="Genomic_DNA"/>
</dbReference>
<evidence type="ECO:0000313" key="3">
    <source>
        <dbReference type="Proteomes" id="UP000190675"/>
    </source>
</evidence>
<reference evidence="2 3" key="1">
    <citation type="submission" date="2016-11" db="EMBL/GenBank/DDBJ databases">
        <authorList>
            <person name="Jaros S."/>
            <person name="Januszkiewicz K."/>
            <person name="Wedrychowicz H."/>
        </authorList>
    </citation>
    <scope>NUCLEOTIDE SEQUENCE [LARGE SCALE GENOMIC DNA]</scope>
    <source>
        <strain evidence="2 3">GAS242</strain>
    </source>
</reference>
<feature type="region of interest" description="Disordered" evidence="1">
    <location>
        <begin position="1"/>
        <end position="42"/>
    </location>
</feature>
<evidence type="ECO:0000256" key="1">
    <source>
        <dbReference type="SAM" id="MobiDB-lite"/>
    </source>
</evidence>
<feature type="region of interest" description="Disordered" evidence="1">
    <location>
        <begin position="181"/>
        <end position="247"/>
    </location>
</feature>